<evidence type="ECO:0008006" key="4">
    <source>
        <dbReference type="Google" id="ProtNLM"/>
    </source>
</evidence>
<keyword evidence="3" id="KW-1185">Reference proteome</keyword>
<sequence>MNEGTGMALGGALAAVATIVAAVIATSCSSSKGEPPVEQRGRTNIVCGDHSHCGNH</sequence>
<dbReference type="Proteomes" id="UP001199054">
    <property type="component" value="Unassembled WGS sequence"/>
</dbReference>
<accession>A0ABS8BB31</accession>
<dbReference type="EMBL" id="JAJAUY010000092">
    <property type="protein sequence ID" value="MCB5181834.1"/>
    <property type="molecule type" value="Genomic_DNA"/>
</dbReference>
<organism evidence="2 3">
    <name type="scientific">Streptomyces antimicrobicus</name>
    <dbReference type="NCBI Taxonomy" id="2883108"/>
    <lineage>
        <taxon>Bacteria</taxon>
        <taxon>Bacillati</taxon>
        <taxon>Actinomycetota</taxon>
        <taxon>Actinomycetes</taxon>
        <taxon>Kitasatosporales</taxon>
        <taxon>Streptomycetaceae</taxon>
        <taxon>Streptomyces</taxon>
    </lineage>
</organism>
<name>A0ABS8BB31_9ACTN</name>
<gene>
    <name evidence="2" type="ORF">LG632_20935</name>
</gene>
<evidence type="ECO:0000256" key="1">
    <source>
        <dbReference type="SAM" id="MobiDB-lite"/>
    </source>
</evidence>
<feature type="region of interest" description="Disordered" evidence="1">
    <location>
        <begin position="29"/>
        <end position="56"/>
    </location>
</feature>
<reference evidence="2 3" key="1">
    <citation type="submission" date="2021-10" db="EMBL/GenBank/DDBJ databases">
        <title>Streptomyces sp. strain SMC 277, a novel streptomycete isolated from soil.</title>
        <authorList>
            <person name="Chanama M."/>
        </authorList>
    </citation>
    <scope>NUCLEOTIDE SEQUENCE [LARGE SCALE GENOMIC DNA]</scope>
    <source>
        <strain evidence="2 3">SMC 277</strain>
    </source>
</reference>
<proteinExistence type="predicted"/>
<dbReference type="RefSeq" id="WP_226728933.1">
    <property type="nucleotide sequence ID" value="NZ_JAJAUY010000092.1"/>
</dbReference>
<evidence type="ECO:0000313" key="2">
    <source>
        <dbReference type="EMBL" id="MCB5181834.1"/>
    </source>
</evidence>
<evidence type="ECO:0000313" key="3">
    <source>
        <dbReference type="Proteomes" id="UP001199054"/>
    </source>
</evidence>
<comment type="caution">
    <text evidence="2">The sequence shown here is derived from an EMBL/GenBank/DDBJ whole genome shotgun (WGS) entry which is preliminary data.</text>
</comment>
<protein>
    <recommendedName>
        <fullName evidence="4">Lipoprotein</fullName>
    </recommendedName>
</protein>